<dbReference type="InterPro" id="IPR006458">
    <property type="entry name" value="Ovate_C"/>
</dbReference>
<dbReference type="PROSITE" id="PS51754">
    <property type="entry name" value="OVATE"/>
    <property type="match status" value="1"/>
</dbReference>
<dbReference type="GO" id="GO:0045892">
    <property type="term" value="P:negative regulation of DNA-templated transcription"/>
    <property type="evidence" value="ECO:0007669"/>
    <property type="project" value="UniProtKB-UniRule"/>
</dbReference>
<dbReference type="Pfam" id="PF04844">
    <property type="entry name" value="Ovate"/>
    <property type="match status" value="1"/>
</dbReference>
<comment type="function">
    <text evidence="6">Transcriptional repressor that regulates multiple aspects of plant growth and development.</text>
</comment>
<proteinExistence type="predicted"/>
<evidence type="ECO:0000256" key="6">
    <source>
        <dbReference type="RuleBase" id="RU367028"/>
    </source>
</evidence>
<sequence>MPSTVRTGRRSRNYNLRHLNLCFSNFKHSFTHESPPPPPVSPSSKPSSILIERSIDHNRPSPSSTITSSPIIINNFNSLYDYHHCPLYSPFQPNDEPEPQPEPADYAAIFASQRFFFSSPGPSNSIIQSTTSFSSSSSPLPSQHYLPNKALGIQTSHHNNNLTHSSQVEKTHLRGQSSSRLPLPLDTLDAEVIFNGGWVAVPTYSQDPYLDFRRSMEEMVEASPEVISSWEALHELLLCYLALNSSKSTHKFIVRAFVDLVVSLMSFSDDEGGASGGGAVDVRIM</sequence>
<accession>A0AAN9HRQ0</accession>
<keyword evidence="2 6" id="KW-0678">Repressor</keyword>
<evidence type="ECO:0000256" key="1">
    <source>
        <dbReference type="ARBA" id="ARBA00004123"/>
    </source>
</evidence>
<dbReference type="NCBIfam" id="TIGR01568">
    <property type="entry name" value="A_thal_3678"/>
    <property type="match status" value="1"/>
</dbReference>
<dbReference type="EMBL" id="JAYWIO010000008">
    <property type="protein sequence ID" value="KAK7243003.1"/>
    <property type="molecule type" value="Genomic_DNA"/>
</dbReference>
<name>A0AAN9HRQ0_CROPI</name>
<reference evidence="8 9" key="1">
    <citation type="submission" date="2024-01" db="EMBL/GenBank/DDBJ databases">
        <title>The genomes of 5 underutilized Papilionoideae crops provide insights into root nodulation and disease resistanc.</title>
        <authorList>
            <person name="Yuan L."/>
        </authorList>
    </citation>
    <scope>NUCLEOTIDE SEQUENCE [LARGE SCALE GENOMIC DNA]</scope>
    <source>
        <strain evidence="8">ZHUSHIDOU_FW_LH</strain>
        <tissue evidence="8">Leaf</tissue>
    </source>
</reference>
<dbReference type="PANTHER" id="PTHR33057">
    <property type="entry name" value="TRANSCRIPTION REPRESSOR OFP7-RELATED"/>
    <property type="match status" value="1"/>
</dbReference>
<gene>
    <name evidence="8" type="ORF">RIF29_37785</name>
</gene>
<evidence type="ECO:0000313" key="9">
    <source>
        <dbReference type="Proteomes" id="UP001372338"/>
    </source>
</evidence>
<keyword evidence="4 6" id="KW-0804">Transcription</keyword>
<evidence type="ECO:0000256" key="3">
    <source>
        <dbReference type="ARBA" id="ARBA00023015"/>
    </source>
</evidence>
<feature type="domain" description="OVATE" evidence="7">
    <location>
        <begin position="201"/>
        <end position="263"/>
    </location>
</feature>
<protein>
    <recommendedName>
        <fullName evidence="6">Transcription repressor</fullName>
    </recommendedName>
    <alternativeName>
        <fullName evidence="6">Ovate family protein</fullName>
    </alternativeName>
</protein>
<keyword evidence="5 6" id="KW-0539">Nucleus</keyword>
<comment type="caution">
    <text evidence="8">The sequence shown here is derived from an EMBL/GenBank/DDBJ whole genome shotgun (WGS) entry which is preliminary data.</text>
</comment>
<dbReference type="InterPro" id="IPR038933">
    <property type="entry name" value="Ovate"/>
</dbReference>
<organism evidence="8 9">
    <name type="scientific">Crotalaria pallida</name>
    <name type="common">Smooth rattlebox</name>
    <name type="synonym">Crotalaria striata</name>
    <dbReference type="NCBI Taxonomy" id="3830"/>
    <lineage>
        <taxon>Eukaryota</taxon>
        <taxon>Viridiplantae</taxon>
        <taxon>Streptophyta</taxon>
        <taxon>Embryophyta</taxon>
        <taxon>Tracheophyta</taxon>
        <taxon>Spermatophyta</taxon>
        <taxon>Magnoliopsida</taxon>
        <taxon>eudicotyledons</taxon>
        <taxon>Gunneridae</taxon>
        <taxon>Pentapetalae</taxon>
        <taxon>rosids</taxon>
        <taxon>fabids</taxon>
        <taxon>Fabales</taxon>
        <taxon>Fabaceae</taxon>
        <taxon>Papilionoideae</taxon>
        <taxon>50 kb inversion clade</taxon>
        <taxon>genistoids sensu lato</taxon>
        <taxon>core genistoids</taxon>
        <taxon>Crotalarieae</taxon>
        <taxon>Crotalaria</taxon>
    </lineage>
</organism>
<dbReference type="GO" id="GO:0005634">
    <property type="term" value="C:nucleus"/>
    <property type="evidence" value="ECO:0007669"/>
    <property type="project" value="UniProtKB-SubCell"/>
</dbReference>
<keyword evidence="9" id="KW-1185">Reference proteome</keyword>
<evidence type="ECO:0000256" key="2">
    <source>
        <dbReference type="ARBA" id="ARBA00022491"/>
    </source>
</evidence>
<dbReference type="Proteomes" id="UP001372338">
    <property type="component" value="Unassembled WGS sequence"/>
</dbReference>
<dbReference type="AlphaFoldDB" id="A0AAN9HRQ0"/>
<comment type="subcellular location">
    <subcellularLocation>
        <location evidence="1 6">Nucleus</location>
    </subcellularLocation>
</comment>
<dbReference type="PANTHER" id="PTHR33057:SF21">
    <property type="entry name" value="TRANSCRIPTION REPRESSOR"/>
    <property type="match status" value="1"/>
</dbReference>
<evidence type="ECO:0000313" key="8">
    <source>
        <dbReference type="EMBL" id="KAK7243003.1"/>
    </source>
</evidence>
<evidence type="ECO:0000256" key="4">
    <source>
        <dbReference type="ARBA" id="ARBA00023163"/>
    </source>
</evidence>
<evidence type="ECO:0000256" key="5">
    <source>
        <dbReference type="ARBA" id="ARBA00023242"/>
    </source>
</evidence>
<evidence type="ECO:0000259" key="7">
    <source>
        <dbReference type="PROSITE" id="PS51754"/>
    </source>
</evidence>
<keyword evidence="3 6" id="KW-0805">Transcription regulation</keyword>